<dbReference type="Proteomes" id="UP000567293">
    <property type="component" value="Unassembled WGS sequence"/>
</dbReference>
<evidence type="ECO:0000313" key="2">
    <source>
        <dbReference type="Proteomes" id="UP000567293"/>
    </source>
</evidence>
<proteinExistence type="predicted"/>
<keyword evidence="2" id="KW-1185">Reference proteome</keyword>
<reference evidence="1" key="1">
    <citation type="submission" date="2020-06" db="EMBL/GenBank/DDBJ databases">
        <title>Legume-microbial interactions unlock mineral nutrients during tropical forest succession.</title>
        <authorList>
            <person name="Epihov D.Z."/>
        </authorList>
    </citation>
    <scope>NUCLEOTIDE SEQUENCE [LARGE SCALE GENOMIC DNA]</scope>
    <source>
        <strain evidence="1">Pan2503</strain>
    </source>
</reference>
<organism evidence="1 2">
    <name type="scientific">Candidatus Acidiferrum panamense</name>
    <dbReference type="NCBI Taxonomy" id="2741543"/>
    <lineage>
        <taxon>Bacteria</taxon>
        <taxon>Pseudomonadati</taxon>
        <taxon>Acidobacteriota</taxon>
        <taxon>Terriglobia</taxon>
        <taxon>Candidatus Acidiferrales</taxon>
        <taxon>Candidatus Acidiferrum</taxon>
    </lineage>
</organism>
<accession>A0A7V8NP05</accession>
<protein>
    <submittedName>
        <fullName evidence="1">Uncharacterized protein</fullName>
    </submittedName>
</protein>
<comment type="caution">
    <text evidence="1">The sequence shown here is derived from an EMBL/GenBank/DDBJ whole genome shotgun (WGS) entry which is preliminary data.</text>
</comment>
<evidence type="ECO:0000313" key="1">
    <source>
        <dbReference type="EMBL" id="MBA0084836.1"/>
    </source>
</evidence>
<name>A0A7V8NP05_9BACT</name>
<gene>
    <name evidence="1" type="ORF">HRJ53_07565</name>
</gene>
<dbReference type="AlphaFoldDB" id="A0A7V8NP05"/>
<dbReference type="EMBL" id="JACDQQ010000731">
    <property type="protein sequence ID" value="MBA0084836.1"/>
    <property type="molecule type" value="Genomic_DNA"/>
</dbReference>
<sequence>MPYGNKHEYKRRKNGRHSYPWGEMEYGDYIVVSKRDAASASAAAYSYGKSRGLCFVRRAFGTKGRIKIYHLPFGGY</sequence>